<dbReference type="AlphaFoldDB" id="A0AAV5ADX2"/>
<protein>
    <submittedName>
        <fullName evidence="1">Uncharacterized protein</fullName>
    </submittedName>
</protein>
<organism evidence="1 2">
    <name type="scientific">Clathrus columnatus</name>
    <dbReference type="NCBI Taxonomy" id="1419009"/>
    <lineage>
        <taxon>Eukaryota</taxon>
        <taxon>Fungi</taxon>
        <taxon>Dikarya</taxon>
        <taxon>Basidiomycota</taxon>
        <taxon>Agaricomycotina</taxon>
        <taxon>Agaricomycetes</taxon>
        <taxon>Phallomycetidae</taxon>
        <taxon>Phallales</taxon>
        <taxon>Clathraceae</taxon>
        <taxon>Clathrus</taxon>
    </lineage>
</organism>
<dbReference type="Gene3D" id="3.80.10.10">
    <property type="entry name" value="Ribonuclease Inhibitor"/>
    <property type="match status" value="1"/>
</dbReference>
<proteinExistence type="predicted"/>
<keyword evidence="2" id="KW-1185">Reference proteome</keyword>
<dbReference type="EMBL" id="BPWL01000008">
    <property type="protein sequence ID" value="GJJ12824.1"/>
    <property type="molecule type" value="Genomic_DNA"/>
</dbReference>
<dbReference type="Proteomes" id="UP001050691">
    <property type="component" value="Unassembled WGS sequence"/>
</dbReference>
<dbReference type="SUPFAM" id="SSF52047">
    <property type="entry name" value="RNI-like"/>
    <property type="match status" value="1"/>
</dbReference>
<evidence type="ECO:0000313" key="1">
    <source>
        <dbReference type="EMBL" id="GJJ12824.1"/>
    </source>
</evidence>
<evidence type="ECO:0000313" key="2">
    <source>
        <dbReference type="Proteomes" id="UP001050691"/>
    </source>
</evidence>
<accession>A0AAV5ADX2</accession>
<comment type="caution">
    <text evidence="1">The sequence shown here is derived from an EMBL/GenBank/DDBJ whole genome shotgun (WGS) entry which is preliminary data.</text>
</comment>
<name>A0AAV5ADX2_9AGAM</name>
<reference evidence="1" key="1">
    <citation type="submission" date="2021-10" db="EMBL/GenBank/DDBJ databases">
        <title>De novo Genome Assembly of Clathrus columnatus (Basidiomycota, Fungi) Using Illumina and Nanopore Sequence Data.</title>
        <authorList>
            <person name="Ogiso-Tanaka E."/>
            <person name="Itagaki H."/>
            <person name="Hosoya T."/>
            <person name="Hosaka K."/>
        </authorList>
    </citation>
    <scope>NUCLEOTIDE SEQUENCE</scope>
    <source>
        <strain evidence="1">MO-923</strain>
    </source>
</reference>
<dbReference type="InterPro" id="IPR032675">
    <property type="entry name" value="LRR_dom_sf"/>
</dbReference>
<gene>
    <name evidence="1" type="ORF">Clacol_007069</name>
</gene>
<sequence length="267" mass="31250">MAHCLEGLFLKWEFYDQSHLEIRSIWNFLALKRVILEHPCPASIQMVLYSCPYIEKLYLSRVDPDLFRDMMQYANWKNLRYLSIRDVCSEGPILTGDPSTTVTSFFDRHLNLESLAIVGIMSVIPTLPSSCLPKLYTTWFDNETLLTSFLSNEIISRLVHWDCPIDNIDANNLPQLDKLETLDLNISATPPKSFLPFLLKAPKLKKINLNIQNPERFYDLFRSGDTQMYAEIDWDEDKMYCGYHWAPLETVEWDLPPWGDYFLNSLY</sequence>